<evidence type="ECO:0000256" key="1">
    <source>
        <dbReference type="SAM" id="Coils"/>
    </source>
</evidence>
<proteinExistence type="predicted"/>
<name>A0ABT6YMR7_9BACT</name>
<sequence>MNNQNAPNSVNNSLLKIILGLAAVVILVLGYMLFNANQKTESQESIINQKIEELTTVRTRLDSISTQLDAKIAEIKELGGKVEELERLKARLNHDKAELKNTSKFDKSTYEEKIQEYIALLSEKDQQISKLRSENESLVKEKGILTQEKEGVVRENTGLRAEREVLTQSVTEERTKNEELSKKVRIGAQLKAINIQVLAVNSRGKVQDGGNYKSKKMNQLLVIFNLPSNPLTEQNEKEIILRILDPTGAVISDSALGSGIFQFNGIETAYTSKKIIEYTSNDQRVEMLFSRGENSRYNSGNYTVELYAEGFKIGQGVFSVK</sequence>
<organism evidence="3 4">
    <name type="scientific">Flectobacillus longus</name>
    <dbReference type="NCBI Taxonomy" id="2984207"/>
    <lineage>
        <taxon>Bacteria</taxon>
        <taxon>Pseudomonadati</taxon>
        <taxon>Bacteroidota</taxon>
        <taxon>Cytophagia</taxon>
        <taxon>Cytophagales</taxon>
        <taxon>Flectobacillaceae</taxon>
        <taxon>Flectobacillus</taxon>
    </lineage>
</organism>
<keyword evidence="2" id="KW-0472">Membrane</keyword>
<feature type="transmembrane region" description="Helical" evidence="2">
    <location>
        <begin position="14"/>
        <end position="34"/>
    </location>
</feature>
<feature type="coiled-coil region" evidence="1">
    <location>
        <begin position="68"/>
        <end position="148"/>
    </location>
</feature>
<reference evidence="3 4" key="1">
    <citation type="submission" date="2023-05" db="EMBL/GenBank/DDBJ databases">
        <title>Novel species of genus Flectobacillus isolated from stream in China.</title>
        <authorList>
            <person name="Lu H."/>
        </authorList>
    </citation>
    <scope>NUCLEOTIDE SEQUENCE [LARGE SCALE GENOMIC DNA]</scope>
    <source>
        <strain evidence="3 4">DC10W</strain>
    </source>
</reference>
<evidence type="ECO:0000313" key="4">
    <source>
        <dbReference type="Proteomes" id="UP001236569"/>
    </source>
</evidence>
<protein>
    <recommendedName>
        <fullName evidence="5">Chromosome segregation protein SMC</fullName>
    </recommendedName>
</protein>
<keyword evidence="1" id="KW-0175">Coiled coil</keyword>
<evidence type="ECO:0000256" key="2">
    <source>
        <dbReference type="SAM" id="Phobius"/>
    </source>
</evidence>
<comment type="caution">
    <text evidence="3">The sequence shown here is derived from an EMBL/GenBank/DDBJ whole genome shotgun (WGS) entry which is preliminary data.</text>
</comment>
<gene>
    <name evidence="3" type="ORF">QM480_11165</name>
</gene>
<dbReference type="RefSeq" id="WP_283327097.1">
    <property type="nucleotide sequence ID" value="NZ_JASHIC010000010.1"/>
</dbReference>
<dbReference type="EMBL" id="JASHID010000006">
    <property type="protein sequence ID" value="MDI9864887.1"/>
    <property type="molecule type" value="Genomic_DNA"/>
</dbReference>
<evidence type="ECO:0000313" key="3">
    <source>
        <dbReference type="EMBL" id="MDI9864887.1"/>
    </source>
</evidence>
<dbReference type="Proteomes" id="UP001236569">
    <property type="component" value="Unassembled WGS sequence"/>
</dbReference>
<keyword evidence="4" id="KW-1185">Reference proteome</keyword>
<accession>A0ABT6YMR7</accession>
<keyword evidence="2" id="KW-1133">Transmembrane helix</keyword>
<evidence type="ECO:0008006" key="5">
    <source>
        <dbReference type="Google" id="ProtNLM"/>
    </source>
</evidence>
<keyword evidence="2" id="KW-0812">Transmembrane</keyword>